<dbReference type="OrthoDB" id="3346200at2"/>
<evidence type="ECO:0008006" key="4">
    <source>
        <dbReference type="Google" id="ProtNLM"/>
    </source>
</evidence>
<sequence>MSDQLLREALHRLAEESQPPRISPDTWRLGRRRRRRRAGAALVAAVVALTGVPLLATTLPDGGFAPAADRPVVPSRVYPPLTGEATVVEDPPGPAALVVAGDKELRGSDIWGWEGRSLLVGRDGSYRLARTVGETTAGTGDLLLSPDGRRLAAQPWLEGSQWPDDPVGQTAILDLTTGQMRQYTGGLPVAWAPGGWSLLVMAQTIDGRLGRLSLLDTTTGAVRQLPPIDGTAHPGNLAAFSPDGSRLAVATTEALHIIDLASGTSRTLTALTARDRLAGPGAWLPDGERIALWSMGDCEDGGSCDEQRLARRAIQISYRYVRTGAPAVGPALPPAHGLAARLLGWQRDGDAVVAEYQPEAGLTKSPDDQLWSETGWTQVGAVELREFRVDGSRRELVALPSSALFVDVPADLLDSFGGPSPTWPEGAVRWLLALWWPLGQLLVGLAGLVALITGWRVVARRRRRRAHGRVAPG</sequence>
<accession>A0A1C3N8G1</accession>
<feature type="transmembrane region" description="Helical" evidence="1">
    <location>
        <begin position="38"/>
        <end position="56"/>
    </location>
</feature>
<dbReference type="Proteomes" id="UP000199393">
    <property type="component" value="Chromosome I"/>
</dbReference>
<evidence type="ECO:0000313" key="2">
    <source>
        <dbReference type="EMBL" id="SBV28872.1"/>
    </source>
</evidence>
<proteinExistence type="predicted"/>
<dbReference type="AlphaFoldDB" id="A0A1C3N8G1"/>
<protein>
    <recommendedName>
        <fullName evidence="4">WD40-like Beta Propeller Repeat</fullName>
    </recommendedName>
</protein>
<organism evidence="2 3">
    <name type="scientific">Micromonospora krabiensis</name>
    <dbReference type="NCBI Taxonomy" id="307121"/>
    <lineage>
        <taxon>Bacteria</taxon>
        <taxon>Bacillati</taxon>
        <taxon>Actinomycetota</taxon>
        <taxon>Actinomycetes</taxon>
        <taxon>Micromonosporales</taxon>
        <taxon>Micromonosporaceae</taxon>
        <taxon>Micromonospora</taxon>
    </lineage>
</organism>
<gene>
    <name evidence="2" type="ORF">GA0070620_4429</name>
</gene>
<feature type="transmembrane region" description="Helical" evidence="1">
    <location>
        <begin position="434"/>
        <end position="459"/>
    </location>
</feature>
<reference evidence="3" key="1">
    <citation type="submission" date="2016-06" db="EMBL/GenBank/DDBJ databases">
        <authorList>
            <person name="Varghese N."/>
        </authorList>
    </citation>
    <scope>NUCLEOTIDE SEQUENCE [LARGE SCALE GENOMIC DNA]</scope>
    <source>
        <strain evidence="3">DSM 45344</strain>
    </source>
</reference>
<keyword evidence="1" id="KW-0472">Membrane</keyword>
<evidence type="ECO:0000313" key="3">
    <source>
        <dbReference type="Proteomes" id="UP000199393"/>
    </source>
</evidence>
<dbReference type="RefSeq" id="WP_091593776.1">
    <property type="nucleotide sequence ID" value="NZ_JBHRWG010000004.1"/>
</dbReference>
<evidence type="ECO:0000256" key="1">
    <source>
        <dbReference type="SAM" id="Phobius"/>
    </source>
</evidence>
<dbReference type="SUPFAM" id="SSF82171">
    <property type="entry name" value="DPP6 N-terminal domain-like"/>
    <property type="match status" value="1"/>
</dbReference>
<dbReference type="Gene3D" id="2.120.10.30">
    <property type="entry name" value="TolB, C-terminal domain"/>
    <property type="match status" value="1"/>
</dbReference>
<dbReference type="STRING" id="307121.GA0070620_4429"/>
<dbReference type="InterPro" id="IPR011042">
    <property type="entry name" value="6-blade_b-propeller_TolB-like"/>
</dbReference>
<keyword evidence="1" id="KW-0812">Transmembrane</keyword>
<dbReference type="EMBL" id="LT598496">
    <property type="protein sequence ID" value="SBV28872.1"/>
    <property type="molecule type" value="Genomic_DNA"/>
</dbReference>
<name>A0A1C3N8G1_9ACTN</name>
<keyword evidence="3" id="KW-1185">Reference proteome</keyword>
<keyword evidence="1" id="KW-1133">Transmembrane helix</keyword>